<name>A0ABP9M5S7_9BURK</name>
<dbReference type="Gene3D" id="3.40.50.300">
    <property type="entry name" value="P-loop containing nucleotide triphosphate hydrolases"/>
    <property type="match status" value="1"/>
</dbReference>
<dbReference type="SUPFAM" id="SSF52540">
    <property type="entry name" value="P-loop containing nucleoside triphosphate hydrolases"/>
    <property type="match status" value="1"/>
</dbReference>
<dbReference type="InterPro" id="IPR002586">
    <property type="entry name" value="CobQ/CobB/MinD/ParA_Nub-bd_dom"/>
</dbReference>
<reference evidence="3" key="1">
    <citation type="journal article" date="2019" name="Int. J. Syst. Evol. Microbiol.">
        <title>The Global Catalogue of Microorganisms (GCM) 10K type strain sequencing project: providing services to taxonomists for standard genome sequencing and annotation.</title>
        <authorList>
            <consortium name="The Broad Institute Genomics Platform"/>
            <consortium name="The Broad Institute Genome Sequencing Center for Infectious Disease"/>
            <person name="Wu L."/>
            <person name="Ma J."/>
        </authorList>
    </citation>
    <scope>NUCLEOTIDE SEQUENCE [LARGE SCALE GENOMIC DNA]</scope>
    <source>
        <strain evidence="3">JCM 18423</strain>
    </source>
</reference>
<dbReference type="RefSeq" id="WP_345371194.1">
    <property type="nucleotide sequence ID" value="NZ_BAABKD010000011.1"/>
</dbReference>
<sequence>MRSVHFVLQGKGGVGKSFIAALLAQYLQSFDLRVLCFDTDPVNQTFSRYQLLDVNPINILTEHKTIDASCFDALIETVITHEGLGVIDNGASTFVPLMSYMRENEVVPLLQEAGVQVVIHVPLQAGQGLPDTLTGLNTVLTDFPCEVVVWLNHYWGRVETQGKTFDQWNIAKNNAEQIAGVIELPNYNPDTYGRDILKMTSNHLTFQEVLQSTEFTLMPKQRLKKVQRDVFEQLAVQRVFAAFEERNHA</sequence>
<keyword evidence="3" id="KW-1185">Reference proteome</keyword>
<evidence type="ECO:0000313" key="3">
    <source>
        <dbReference type="Proteomes" id="UP001500227"/>
    </source>
</evidence>
<feature type="domain" description="CobQ/CobB/MinD/ParA nucleotide binding" evidence="1">
    <location>
        <begin position="7"/>
        <end position="181"/>
    </location>
</feature>
<comment type="caution">
    <text evidence="2">The sequence shown here is derived from an EMBL/GenBank/DDBJ whole genome shotgun (WGS) entry which is preliminary data.</text>
</comment>
<accession>A0ABP9M5S7</accession>
<dbReference type="Pfam" id="PF01656">
    <property type="entry name" value="CbiA"/>
    <property type="match status" value="1"/>
</dbReference>
<protein>
    <recommendedName>
        <fullName evidence="1">CobQ/CobB/MinD/ParA nucleotide binding domain-containing protein</fullName>
    </recommendedName>
</protein>
<dbReference type="Proteomes" id="UP001500227">
    <property type="component" value="Unassembled WGS sequence"/>
</dbReference>
<evidence type="ECO:0000259" key="1">
    <source>
        <dbReference type="Pfam" id="PF01656"/>
    </source>
</evidence>
<dbReference type="EMBL" id="BAABKD010000011">
    <property type="protein sequence ID" value="GAA5091634.1"/>
    <property type="molecule type" value="Genomic_DNA"/>
</dbReference>
<gene>
    <name evidence="2" type="ORF">GCM10023337_17650</name>
</gene>
<dbReference type="InterPro" id="IPR027417">
    <property type="entry name" value="P-loop_NTPase"/>
</dbReference>
<proteinExistence type="predicted"/>
<organism evidence="2 3">
    <name type="scientific">Paenalcaligenes hermetiae</name>
    <dbReference type="NCBI Taxonomy" id="1157987"/>
    <lineage>
        <taxon>Bacteria</taxon>
        <taxon>Pseudomonadati</taxon>
        <taxon>Pseudomonadota</taxon>
        <taxon>Betaproteobacteria</taxon>
        <taxon>Burkholderiales</taxon>
        <taxon>Alcaligenaceae</taxon>
        <taxon>Paenalcaligenes</taxon>
    </lineage>
</organism>
<evidence type="ECO:0000313" key="2">
    <source>
        <dbReference type="EMBL" id="GAA5091634.1"/>
    </source>
</evidence>